<feature type="chain" id="PRO_5003558015" evidence="2">
    <location>
        <begin position="21"/>
        <end position="201"/>
    </location>
</feature>
<dbReference type="HOGENOM" id="CLU_1358354_0_0_0"/>
<dbReference type="PaxDb" id="880073-Calab_0058"/>
<evidence type="ECO:0000256" key="1">
    <source>
        <dbReference type="SAM" id="Phobius"/>
    </source>
</evidence>
<dbReference type="EMBL" id="CM001402">
    <property type="protein sequence ID" value="EHO39712.1"/>
    <property type="molecule type" value="Genomic_DNA"/>
</dbReference>
<dbReference type="AlphaFoldDB" id="H1XX25"/>
<dbReference type="STRING" id="880073.Cabys_2839"/>
<name>H1XX25_CALAY</name>
<evidence type="ECO:0000256" key="2">
    <source>
        <dbReference type="SAM" id="SignalP"/>
    </source>
</evidence>
<sequence precursor="true">MRLFKKMFLIVIFCAFNSNAQSPVSNEKALEALFFRGLDSLKFEQFFSDKPLRIKFEGPNDEQRAFCKSRLIKYFNQKQIAVDETKKAVTLVVLEFKPQIRYLESVRQFLGFGKTIRREIELSFKAYVEKGPAVQNNAYREINLTWSDSINRRTVNGLEESPFTFTRGQWVSYSRWTRYLQPAIIVGSVSALIYLFYSLRI</sequence>
<keyword evidence="1" id="KW-1133">Transmembrane helix</keyword>
<organism evidence="3 4">
    <name type="scientific">Caldithrix abyssi DSM 13497</name>
    <dbReference type="NCBI Taxonomy" id="880073"/>
    <lineage>
        <taxon>Bacteria</taxon>
        <taxon>Pseudomonadati</taxon>
        <taxon>Calditrichota</taxon>
        <taxon>Calditrichia</taxon>
        <taxon>Calditrichales</taxon>
        <taxon>Calditrichaceae</taxon>
        <taxon>Caldithrix</taxon>
    </lineage>
</organism>
<keyword evidence="1" id="KW-0812">Transmembrane</keyword>
<reference evidence="3 4" key="1">
    <citation type="submission" date="2011-09" db="EMBL/GenBank/DDBJ databases">
        <title>The permanent draft genome of Caldithrix abyssi DSM 13497.</title>
        <authorList>
            <consortium name="US DOE Joint Genome Institute (JGI-PGF)"/>
            <person name="Lucas S."/>
            <person name="Han J."/>
            <person name="Lapidus A."/>
            <person name="Bruce D."/>
            <person name="Goodwin L."/>
            <person name="Pitluck S."/>
            <person name="Peters L."/>
            <person name="Kyrpides N."/>
            <person name="Mavromatis K."/>
            <person name="Ivanova N."/>
            <person name="Mikhailova N."/>
            <person name="Chertkov O."/>
            <person name="Detter J.C."/>
            <person name="Tapia R."/>
            <person name="Han C."/>
            <person name="Land M."/>
            <person name="Hauser L."/>
            <person name="Markowitz V."/>
            <person name="Cheng J.-F."/>
            <person name="Hugenholtz P."/>
            <person name="Woyke T."/>
            <person name="Wu D."/>
            <person name="Spring S."/>
            <person name="Brambilla E."/>
            <person name="Klenk H.-P."/>
            <person name="Eisen J.A."/>
        </authorList>
    </citation>
    <scope>NUCLEOTIDE SEQUENCE [LARGE SCALE GENOMIC DNA]</scope>
    <source>
        <strain evidence="3 4">DSM 13497</strain>
    </source>
</reference>
<keyword evidence="4" id="KW-1185">Reference proteome</keyword>
<keyword evidence="2" id="KW-0732">Signal</keyword>
<gene>
    <name evidence="3" type="ORF">Calab_0058</name>
</gene>
<feature type="signal peptide" evidence="2">
    <location>
        <begin position="1"/>
        <end position="20"/>
    </location>
</feature>
<proteinExistence type="predicted"/>
<dbReference type="Proteomes" id="UP000004671">
    <property type="component" value="Chromosome"/>
</dbReference>
<evidence type="ECO:0000313" key="3">
    <source>
        <dbReference type="EMBL" id="EHO39712.1"/>
    </source>
</evidence>
<dbReference type="InParanoid" id="H1XX25"/>
<protein>
    <submittedName>
        <fullName evidence="3">Uncharacterized protein</fullName>
    </submittedName>
</protein>
<accession>H1XX25</accession>
<evidence type="ECO:0000313" key="4">
    <source>
        <dbReference type="Proteomes" id="UP000004671"/>
    </source>
</evidence>
<feature type="transmembrane region" description="Helical" evidence="1">
    <location>
        <begin position="179"/>
        <end position="197"/>
    </location>
</feature>
<keyword evidence="1" id="KW-0472">Membrane</keyword>